<evidence type="ECO:0000313" key="3">
    <source>
        <dbReference type="Proteomes" id="UP000185003"/>
    </source>
</evidence>
<keyword evidence="1" id="KW-1133">Transmembrane helix</keyword>
<protein>
    <submittedName>
        <fullName evidence="2">Uncharacterized protein</fullName>
    </submittedName>
</protein>
<keyword evidence="1" id="KW-0812">Transmembrane</keyword>
<organism evidence="2 3">
    <name type="scientific">Chitinophaga niabensis</name>
    <dbReference type="NCBI Taxonomy" id="536979"/>
    <lineage>
        <taxon>Bacteria</taxon>
        <taxon>Pseudomonadati</taxon>
        <taxon>Bacteroidota</taxon>
        <taxon>Chitinophagia</taxon>
        <taxon>Chitinophagales</taxon>
        <taxon>Chitinophagaceae</taxon>
        <taxon>Chitinophaga</taxon>
    </lineage>
</organism>
<keyword evidence="1" id="KW-0472">Membrane</keyword>
<name>A0A1N6JYD2_9BACT</name>
<keyword evidence="3" id="KW-1185">Reference proteome</keyword>
<dbReference type="STRING" id="536979.SAMN04488055_4694"/>
<feature type="transmembrane region" description="Helical" evidence="1">
    <location>
        <begin position="18"/>
        <end position="38"/>
    </location>
</feature>
<dbReference type="EMBL" id="FSRA01000002">
    <property type="protein sequence ID" value="SIO49330.1"/>
    <property type="molecule type" value="Genomic_DNA"/>
</dbReference>
<dbReference type="OrthoDB" id="673785at2"/>
<dbReference type="RefSeq" id="WP_074242004.1">
    <property type="nucleotide sequence ID" value="NZ_FSRA01000002.1"/>
</dbReference>
<accession>A0A1N6JYD2</accession>
<gene>
    <name evidence="2" type="ORF">SAMN04488055_4694</name>
</gene>
<sequence>MIHAEKNIIKHKKMRNKIAYRIILILVIDISILGILVASTSMPNSKKNGFLRNFISKDLQIIKTATFDNSFTKISGVSDNTIYLIGENPNAILMLNKKLDPKDTLMVNLEIPAEKMVPFSIKIDSPWLYMHINNMKSVIYGKFPGQKLTMVKLKSLIFTKSVQISPGSCIIKTINPSMKKQMLQKLNVETGELIKEVEIATSQNNSDWLSSDGMLEYHKKTGCILYVEYLKNKFYCLDSNLNLLYNANTIDTVSTNEVKLTKEISKDGKTKMVPSEARITVNESLFTDDQYIYIVSGLRSDNESFRDFMQKIVVDSYNIVNGVYAGSFYISDGRNGSLKSALLKNDTLTVLLDKKIITYHF</sequence>
<evidence type="ECO:0000313" key="2">
    <source>
        <dbReference type="EMBL" id="SIO49330.1"/>
    </source>
</evidence>
<reference evidence="2 3" key="1">
    <citation type="submission" date="2016-11" db="EMBL/GenBank/DDBJ databases">
        <authorList>
            <person name="Jaros S."/>
            <person name="Januszkiewicz K."/>
            <person name="Wedrychowicz H."/>
        </authorList>
    </citation>
    <scope>NUCLEOTIDE SEQUENCE [LARGE SCALE GENOMIC DNA]</scope>
    <source>
        <strain evidence="2 3">DSM 24787</strain>
    </source>
</reference>
<evidence type="ECO:0000256" key="1">
    <source>
        <dbReference type="SAM" id="Phobius"/>
    </source>
</evidence>
<dbReference type="Proteomes" id="UP000185003">
    <property type="component" value="Unassembled WGS sequence"/>
</dbReference>
<dbReference type="AlphaFoldDB" id="A0A1N6JYD2"/>
<proteinExistence type="predicted"/>